<dbReference type="EMBL" id="BMKW01000016">
    <property type="protein sequence ID" value="GGJ38386.1"/>
    <property type="molecule type" value="Genomic_DNA"/>
</dbReference>
<sequence>MSDVDAASPFDGEKAPTSPRADLITAAVLFALGVAIVAQAWQMPRFIEQSGTGLTAPGIVPGFYGAVLSLLSVALGLRAIGRGGWVVRGAATGNAADRRQLTTAAALGLVYAGGMVGRVPFWLASALFVFAFTSAFEWDLGKQGRVRRIIEAALIGIGTGVAVMLVFEKLFLLRLP</sequence>
<reference evidence="3" key="2">
    <citation type="submission" date="2020-09" db="EMBL/GenBank/DDBJ databases">
        <authorList>
            <person name="Sun Q."/>
            <person name="Zhou Y."/>
        </authorList>
    </citation>
    <scope>NUCLEOTIDE SEQUENCE</scope>
    <source>
        <strain evidence="3">CGMCC 1.3617</strain>
    </source>
</reference>
<keyword evidence="1" id="KW-0812">Transmembrane</keyword>
<proteinExistence type="predicted"/>
<gene>
    <name evidence="3" type="ORF">GCM10011320_52470</name>
</gene>
<accession>A0A917KZZ4</accession>
<organism evidence="3 4">
    <name type="scientific">Neoroseomonas lacus</name>
    <dbReference type="NCBI Taxonomy" id="287609"/>
    <lineage>
        <taxon>Bacteria</taxon>
        <taxon>Pseudomonadati</taxon>
        <taxon>Pseudomonadota</taxon>
        <taxon>Alphaproteobacteria</taxon>
        <taxon>Acetobacterales</taxon>
        <taxon>Acetobacteraceae</taxon>
        <taxon>Neoroseomonas</taxon>
    </lineage>
</organism>
<comment type="caution">
    <text evidence="3">The sequence shown here is derived from an EMBL/GenBank/DDBJ whole genome shotgun (WGS) entry which is preliminary data.</text>
</comment>
<feature type="transmembrane region" description="Helical" evidence="1">
    <location>
        <begin position="62"/>
        <end position="80"/>
    </location>
</feature>
<protein>
    <recommendedName>
        <fullName evidence="2">DUF1468 domain-containing protein</fullName>
    </recommendedName>
</protein>
<evidence type="ECO:0000259" key="2">
    <source>
        <dbReference type="Pfam" id="PF07331"/>
    </source>
</evidence>
<keyword evidence="1" id="KW-0472">Membrane</keyword>
<name>A0A917KZZ4_9PROT</name>
<dbReference type="Pfam" id="PF07331">
    <property type="entry name" value="TctB"/>
    <property type="match status" value="1"/>
</dbReference>
<evidence type="ECO:0000313" key="3">
    <source>
        <dbReference type="EMBL" id="GGJ38386.1"/>
    </source>
</evidence>
<feature type="domain" description="DUF1468" evidence="2">
    <location>
        <begin position="24"/>
        <end position="176"/>
    </location>
</feature>
<feature type="transmembrane region" description="Helical" evidence="1">
    <location>
        <begin position="152"/>
        <end position="172"/>
    </location>
</feature>
<evidence type="ECO:0000256" key="1">
    <source>
        <dbReference type="SAM" id="Phobius"/>
    </source>
</evidence>
<reference evidence="3" key="1">
    <citation type="journal article" date="2014" name="Int. J. Syst. Evol. Microbiol.">
        <title>Complete genome sequence of Corynebacterium casei LMG S-19264T (=DSM 44701T), isolated from a smear-ripened cheese.</title>
        <authorList>
            <consortium name="US DOE Joint Genome Institute (JGI-PGF)"/>
            <person name="Walter F."/>
            <person name="Albersmeier A."/>
            <person name="Kalinowski J."/>
            <person name="Ruckert C."/>
        </authorList>
    </citation>
    <scope>NUCLEOTIDE SEQUENCE</scope>
    <source>
        <strain evidence="3">CGMCC 1.3617</strain>
    </source>
</reference>
<dbReference type="AlphaFoldDB" id="A0A917KZZ4"/>
<dbReference type="InterPro" id="IPR009936">
    <property type="entry name" value="DUF1468"/>
</dbReference>
<dbReference type="RefSeq" id="WP_188972439.1">
    <property type="nucleotide sequence ID" value="NZ_BMKW01000016.1"/>
</dbReference>
<dbReference type="Proteomes" id="UP000661507">
    <property type="component" value="Unassembled WGS sequence"/>
</dbReference>
<keyword evidence="1" id="KW-1133">Transmembrane helix</keyword>
<evidence type="ECO:0000313" key="4">
    <source>
        <dbReference type="Proteomes" id="UP000661507"/>
    </source>
</evidence>
<feature type="transmembrane region" description="Helical" evidence="1">
    <location>
        <begin position="23"/>
        <end position="42"/>
    </location>
</feature>
<keyword evidence="4" id="KW-1185">Reference proteome</keyword>